<dbReference type="Gene3D" id="3.30.465.10">
    <property type="match status" value="1"/>
</dbReference>
<dbReference type="Pfam" id="PF01565">
    <property type="entry name" value="FAD_binding_4"/>
    <property type="match status" value="1"/>
</dbReference>
<dbReference type="InterPro" id="IPR016166">
    <property type="entry name" value="FAD-bd_PCMH"/>
</dbReference>
<name>A0A2T3APD0_AMORE</name>
<evidence type="ECO:0000256" key="3">
    <source>
        <dbReference type="ARBA" id="ARBA00022630"/>
    </source>
</evidence>
<sequence length="511" mass="55957">MRSIRSCLCLATLIAQVACDAVVDGKLSFYTSSWENWDENTARWSAYEAPTFSAVFKPETEAELSQGIEYLAKYNIPYLATKPGGHGNVPTLGNYQNVVQINLDNFRHAVMNSDHSITIGGGAKMVDLIPTLHRAGREMTVGSFPCVGVHGVMLGGGMGRLMGRYGLISDALLQAKVALWNGTIVEASEKVNPDLFWGLRGAGHNFGVVLESTYKTWPDEGGLHYNADMVFTDDSLDGVVNTYREIVQDGLDPSLFLILGYMYDADAKKPLLIMNVVYAHNEEKGRRVAGRFASSPKGTAEPITRISFKESNMNFSELGSGKAVPGVCDVNLKNTLYTASTPSLFETGAMKAVYESFGSFVRAHPGANRSILLFEAADGKAVDALPHDYSAYAHRGMMTTNAIIQATWDEDEDGIVAEAANAWGKGARDLLAKPEVSGYDKLHAYVNYANRDEPLAALYGYDEKRQRRLTALKQKYDPHGCFNAYRPLPLDMSGWELPTASGAPQRTRDEL</sequence>
<dbReference type="InterPro" id="IPR006094">
    <property type="entry name" value="Oxid_FAD_bind_N"/>
</dbReference>
<evidence type="ECO:0000256" key="2">
    <source>
        <dbReference type="ARBA" id="ARBA00005466"/>
    </source>
</evidence>
<evidence type="ECO:0000256" key="4">
    <source>
        <dbReference type="ARBA" id="ARBA00022827"/>
    </source>
</evidence>
<dbReference type="Pfam" id="PF08031">
    <property type="entry name" value="BBE"/>
    <property type="match status" value="1"/>
</dbReference>
<dbReference type="PANTHER" id="PTHR42973">
    <property type="entry name" value="BINDING OXIDOREDUCTASE, PUTATIVE (AFU_ORTHOLOGUE AFUA_1G17690)-RELATED"/>
    <property type="match status" value="1"/>
</dbReference>
<feature type="domain" description="FAD-binding PCMH-type" evidence="7">
    <location>
        <begin position="47"/>
        <end position="219"/>
    </location>
</feature>
<dbReference type="Gene3D" id="3.40.462.20">
    <property type="match status" value="1"/>
</dbReference>
<dbReference type="PANTHER" id="PTHR42973:SF39">
    <property type="entry name" value="FAD-BINDING PCMH-TYPE DOMAIN-CONTAINING PROTEIN"/>
    <property type="match status" value="1"/>
</dbReference>
<dbReference type="SUPFAM" id="SSF56176">
    <property type="entry name" value="FAD-binding/transporter-associated domain-like"/>
    <property type="match status" value="1"/>
</dbReference>
<dbReference type="OrthoDB" id="415825at2759"/>
<dbReference type="InterPro" id="IPR036318">
    <property type="entry name" value="FAD-bd_PCMH-like_sf"/>
</dbReference>
<dbReference type="GeneID" id="36574146"/>
<evidence type="ECO:0000313" key="8">
    <source>
        <dbReference type="EMBL" id="PSS06789.1"/>
    </source>
</evidence>
<dbReference type="GO" id="GO:0016491">
    <property type="term" value="F:oxidoreductase activity"/>
    <property type="evidence" value="ECO:0007669"/>
    <property type="project" value="UniProtKB-KW"/>
</dbReference>
<dbReference type="STRING" id="857342.A0A2T3APD0"/>
<keyword evidence="5" id="KW-0560">Oxidoreductase</keyword>
<keyword evidence="6" id="KW-0732">Signal</keyword>
<dbReference type="AlphaFoldDB" id="A0A2T3APD0"/>
<evidence type="ECO:0000313" key="9">
    <source>
        <dbReference type="Proteomes" id="UP000241818"/>
    </source>
</evidence>
<keyword evidence="9" id="KW-1185">Reference proteome</keyword>
<feature type="chain" id="PRO_5015610470" description="FAD-binding PCMH-type domain-containing protein" evidence="6">
    <location>
        <begin position="20"/>
        <end position="511"/>
    </location>
</feature>
<dbReference type="RefSeq" id="XP_024716519.1">
    <property type="nucleotide sequence ID" value="XM_024866065.1"/>
</dbReference>
<evidence type="ECO:0000256" key="1">
    <source>
        <dbReference type="ARBA" id="ARBA00001974"/>
    </source>
</evidence>
<keyword evidence="4" id="KW-0274">FAD</keyword>
<dbReference type="InterPro" id="IPR016169">
    <property type="entry name" value="FAD-bd_PCMH_sub2"/>
</dbReference>
<feature type="signal peptide" evidence="6">
    <location>
        <begin position="1"/>
        <end position="19"/>
    </location>
</feature>
<dbReference type="GO" id="GO:0071949">
    <property type="term" value="F:FAD binding"/>
    <property type="evidence" value="ECO:0007669"/>
    <property type="project" value="InterPro"/>
</dbReference>
<dbReference type="InterPro" id="IPR050416">
    <property type="entry name" value="FAD-linked_Oxidoreductase"/>
</dbReference>
<dbReference type="Proteomes" id="UP000241818">
    <property type="component" value="Unassembled WGS sequence"/>
</dbReference>
<comment type="cofactor">
    <cofactor evidence="1">
        <name>FAD</name>
        <dbReference type="ChEBI" id="CHEBI:57692"/>
    </cofactor>
</comment>
<gene>
    <name evidence="8" type="ORF">M430DRAFT_31891</name>
</gene>
<proteinExistence type="inferred from homology"/>
<evidence type="ECO:0000256" key="6">
    <source>
        <dbReference type="SAM" id="SignalP"/>
    </source>
</evidence>
<dbReference type="PROSITE" id="PS51387">
    <property type="entry name" value="FAD_PCMH"/>
    <property type="match status" value="1"/>
</dbReference>
<dbReference type="EMBL" id="KZ679020">
    <property type="protein sequence ID" value="PSS06789.1"/>
    <property type="molecule type" value="Genomic_DNA"/>
</dbReference>
<comment type="similarity">
    <text evidence="2">Belongs to the oxygen-dependent FAD-linked oxidoreductase family.</text>
</comment>
<dbReference type="InParanoid" id="A0A2T3APD0"/>
<keyword evidence="3" id="KW-0285">Flavoprotein</keyword>
<evidence type="ECO:0000259" key="7">
    <source>
        <dbReference type="PROSITE" id="PS51387"/>
    </source>
</evidence>
<protein>
    <recommendedName>
        <fullName evidence="7">FAD-binding PCMH-type domain-containing protein</fullName>
    </recommendedName>
</protein>
<organism evidence="8 9">
    <name type="scientific">Amorphotheca resinae ATCC 22711</name>
    <dbReference type="NCBI Taxonomy" id="857342"/>
    <lineage>
        <taxon>Eukaryota</taxon>
        <taxon>Fungi</taxon>
        <taxon>Dikarya</taxon>
        <taxon>Ascomycota</taxon>
        <taxon>Pezizomycotina</taxon>
        <taxon>Leotiomycetes</taxon>
        <taxon>Helotiales</taxon>
        <taxon>Amorphothecaceae</taxon>
        <taxon>Amorphotheca</taxon>
    </lineage>
</organism>
<evidence type="ECO:0000256" key="5">
    <source>
        <dbReference type="ARBA" id="ARBA00023002"/>
    </source>
</evidence>
<accession>A0A2T3APD0</accession>
<dbReference type="InterPro" id="IPR012951">
    <property type="entry name" value="BBE"/>
</dbReference>
<reference evidence="8 9" key="1">
    <citation type="journal article" date="2018" name="New Phytol.">
        <title>Comparative genomics and transcriptomics depict ericoid mycorrhizal fungi as versatile saprotrophs and plant mutualists.</title>
        <authorList>
            <person name="Martino E."/>
            <person name="Morin E."/>
            <person name="Grelet G.A."/>
            <person name="Kuo A."/>
            <person name="Kohler A."/>
            <person name="Daghino S."/>
            <person name="Barry K.W."/>
            <person name="Cichocki N."/>
            <person name="Clum A."/>
            <person name="Dockter R.B."/>
            <person name="Hainaut M."/>
            <person name="Kuo R.C."/>
            <person name="LaButti K."/>
            <person name="Lindahl B.D."/>
            <person name="Lindquist E.A."/>
            <person name="Lipzen A."/>
            <person name="Khouja H.R."/>
            <person name="Magnuson J."/>
            <person name="Murat C."/>
            <person name="Ohm R.A."/>
            <person name="Singer S.W."/>
            <person name="Spatafora J.W."/>
            <person name="Wang M."/>
            <person name="Veneault-Fourrey C."/>
            <person name="Henrissat B."/>
            <person name="Grigoriev I.V."/>
            <person name="Martin F.M."/>
            <person name="Perotto S."/>
        </authorList>
    </citation>
    <scope>NUCLEOTIDE SEQUENCE [LARGE SCALE GENOMIC DNA]</scope>
    <source>
        <strain evidence="8 9">ATCC 22711</strain>
    </source>
</reference>